<gene>
    <name evidence="1" type="ORF">I206_05953</name>
    <name evidence="2" type="ORF">I206_107620</name>
</gene>
<name>A0A1B9HXT6_9TREE</name>
<proteinExistence type="predicted"/>
<dbReference type="GeneID" id="30174322"/>
<reference evidence="2" key="2">
    <citation type="submission" date="2013-07" db="EMBL/GenBank/DDBJ databases">
        <authorList>
            <consortium name="The Broad Institute Genome Sequencing Platform"/>
            <person name="Cuomo C."/>
            <person name="Litvintseva A."/>
            <person name="Chen Y."/>
            <person name="Heitman J."/>
            <person name="Sun S."/>
            <person name="Springer D."/>
            <person name="Dromer F."/>
            <person name="Young S.K."/>
            <person name="Zeng Q."/>
            <person name="Gargeya S."/>
            <person name="Fitzgerald M."/>
            <person name="Abouelleil A."/>
            <person name="Alvarado L."/>
            <person name="Berlin A.M."/>
            <person name="Chapman S.B."/>
            <person name="Dewar J."/>
            <person name="Goldberg J."/>
            <person name="Griggs A."/>
            <person name="Gujja S."/>
            <person name="Hansen M."/>
            <person name="Howarth C."/>
            <person name="Imamovic A."/>
            <person name="Larimer J."/>
            <person name="McCowan C."/>
            <person name="Murphy C."/>
            <person name="Pearson M."/>
            <person name="Priest M."/>
            <person name="Roberts A."/>
            <person name="Saif S."/>
            <person name="Shea T."/>
            <person name="Sykes S."/>
            <person name="Wortman J."/>
            <person name="Nusbaum C."/>
            <person name="Birren B."/>
        </authorList>
    </citation>
    <scope>NUCLEOTIDE SEQUENCE</scope>
    <source>
        <strain evidence="2">CBS 10737</strain>
    </source>
</reference>
<accession>A0A1B9HXT6</accession>
<dbReference type="RefSeq" id="XP_019009305.1">
    <property type="nucleotide sequence ID" value="XM_019157665.1"/>
</dbReference>
<evidence type="ECO:0000313" key="3">
    <source>
        <dbReference type="Proteomes" id="UP000094020"/>
    </source>
</evidence>
<sequence length="321" mass="35454">MSTEHDDERLLKFSDDDLRNNRAIIVAGNTSIHDYSGSGSNDISAGYGGDTSTLNDGAGAGHSSGGNDGNTITADKTPYYLRGGSLEDFDTFFKTDVKKGSRKLVYHFPSNSMRLRQLHQLISEDQVDDPVGGGSYKILRDTVNDTSKKLRHEAARQKQRNDRYTIQDSGRFFNVSEIPFGEWYLKYTLKLDTSLLRSKVSKILESESEYRDATIKELKALNLEFSDDSSVVDAKGLRNRWNEATQTDSSLTGVKRFDYEKGNEVNIACSGQMKLVLTKSDGISLDSTDLGSVDITTTVGYKTDLDDRNALNMSLATGSGN</sequence>
<evidence type="ECO:0000313" key="2">
    <source>
        <dbReference type="EMBL" id="WWC73648.1"/>
    </source>
</evidence>
<dbReference type="KEGG" id="kpin:30174322"/>
<dbReference type="AlphaFoldDB" id="A0A1B9HXT6"/>
<organism evidence="1">
    <name type="scientific">Kwoniella pini CBS 10737</name>
    <dbReference type="NCBI Taxonomy" id="1296096"/>
    <lineage>
        <taxon>Eukaryota</taxon>
        <taxon>Fungi</taxon>
        <taxon>Dikarya</taxon>
        <taxon>Basidiomycota</taxon>
        <taxon>Agaricomycotina</taxon>
        <taxon>Tremellomycetes</taxon>
        <taxon>Tremellales</taxon>
        <taxon>Cryptococcaceae</taxon>
        <taxon>Kwoniella</taxon>
    </lineage>
</organism>
<protein>
    <submittedName>
        <fullName evidence="1">Uncharacterized protein</fullName>
    </submittedName>
</protein>
<dbReference type="EMBL" id="CP144529">
    <property type="protein sequence ID" value="WWC73648.1"/>
    <property type="molecule type" value="Genomic_DNA"/>
</dbReference>
<keyword evidence="3" id="KW-1185">Reference proteome</keyword>
<reference evidence="1" key="1">
    <citation type="submission" date="2013-07" db="EMBL/GenBank/DDBJ databases">
        <title>The Genome Sequence of Cryptococcus pinus CBS10737.</title>
        <authorList>
            <consortium name="The Broad Institute Genome Sequencing Platform"/>
            <person name="Cuomo C."/>
            <person name="Litvintseva A."/>
            <person name="Chen Y."/>
            <person name="Heitman J."/>
            <person name="Sun S."/>
            <person name="Springer D."/>
            <person name="Dromer F."/>
            <person name="Young S.K."/>
            <person name="Zeng Q."/>
            <person name="Gargeya S."/>
            <person name="Fitzgerald M."/>
            <person name="Abouelleil A."/>
            <person name="Alvarado L."/>
            <person name="Berlin A.M."/>
            <person name="Chapman S.B."/>
            <person name="Dewar J."/>
            <person name="Goldberg J."/>
            <person name="Griggs A."/>
            <person name="Gujja S."/>
            <person name="Hansen M."/>
            <person name="Howarth C."/>
            <person name="Imamovic A."/>
            <person name="Larimer J."/>
            <person name="McCowan C."/>
            <person name="Murphy C."/>
            <person name="Pearson M."/>
            <person name="Priest M."/>
            <person name="Roberts A."/>
            <person name="Saif S."/>
            <person name="Shea T."/>
            <person name="Sykes S."/>
            <person name="Wortman J."/>
            <person name="Nusbaum C."/>
            <person name="Birren B."/>
        </authorList>
    </citation>
    <scope>NUCLEOTIDE SEQUENCE [LARGE SCALE GENOMIC DNA]</scope>
    <source>
        <strain evidence="1">CBS 10737</strain>
    </source>
</reference>
<reference evidence="1" key="3">
    <citation type="submission" date="2016-07" db="EMBL/GenBank/DDBJ databases">
        <title>Evolution of pathogenesis and genome organization in the Tremellales.</title>
        <authorList>
            <person name="Cuomo C."/>
            <person name="Litvintseva A."/>
            <person name="Heitman J."/>
            <person name="Chen Y."/>
            <person name="Sun S."/>
            <person name="Springer D."/>
            <person name="Dromer F."/>
            <person name="Young S."/>
            <person name="Zeng Q."/>
            <person name="Chapman S."/>
            <person name="Gujja S."/>
            <person name="Saif S."/>
            <person name="Birren B."/>
        </authorList>
    </citation>
    <scope>NUCLEOTIDE SEQUENCE</scope>
    <source>
        <strain evidence="1">CBS 10737</strain>
    </source>
</reference>
<reference evidence="2" key="4">
    <citation type="submission" date="2024-02" db="EMBL/GenBank/DDBJ databases">
        <title>Comparative genomics of Cryptococcus and Kwoniella reveals pathogenesis evolution and contrasting modes of karyotype evolution via chromosome fusion or intercentromeric recombination.</title>
        <authorList>
            <person name="Coelho M.A."/>
            <person name="David-Palma M."/>
            <person name="Shea T."/>
            <person name="Bowers K."/>
            <person name="McGinley-Smith S."/>
            <person name="Mohammad A.W."/>
            <person name="Gnirke A."/>
            <person name="Yurkov A.M."/>
            <person name="Nowrousian M."/>
            <person name="Sun S."/>
            <person name="Cuomo C.A."/>
            <person name="Heitman J."/>
        </authorList>
    </citation>
    <scope>NUCLEOTIDE SEQUENCE</scope>
    <source>
        <strain evidence="2">CBS 10737</strain>
    </source>
</reference>
<evidence type="ECO:0000313" key="1">
    <source>
        <dbReference type="EMBL" id="OCF48086.1"/>
    </source>
</evidence>
<dbReference type="EMBL" id="KI894014">
    <property type="protein sequence ID" value="OCF48086.1"/>
    <property type="molecule type" value="Genomic_DNA"/>
</dbReference>
<dbReference type="Proteomes" id="UP000094020">
    <property type="component" value="Chromosome 11"/>
</dbReference>